<dbReference type="InterPro" id="IPR012441">
    <property type="entry name" value="DUF1643"/>
</dbReference>
<organism evidence="1">
    <name type="scientific">marine sediment metagenome</name>
    <dbReference type="NCBI Taxonomy" id="412755"/>
    <lineage>
        <taxon>unclassified sequences</taxon>
        <taxon>metagenomes</taxon>
        <taxon>ecological metagenomes</taxon>
    </lineage>
</organism>
<protein>
    <recommendedName>
        <fullName evidence="2">DUF1643 domain-containing protein</fullName>
    </recommendedName>
</protein>
<evidence type="ECO:0008006" key="2">
    <source>
        <dbReference type="Google" id="ProtNLM"/>
    </source>
</evidence>
<evidence type="ECO:0000313" key="1">
    <source>
        <dbReference type="EMBL" id="KKL94457.1"/>
    </source>
</evidence>
<accession>A0A0F9J5H3</accession>
<reference evidence="1" key="1">
    <citation type="journal article" date="2015" name="Nature">
        <title>Complex archaea that bridge the gap between prokaryotes and eukaryotes.</title>
        <authorList>
            <person name="Spang A."/>
            <person name="Saw J.H."/>
            <person name="Jorgensen S.L."/>
            <person name="Zaremba-Niedzwiedzka K."/>
            <person name="Martijn J."/>
            <person name="Lind A.E."/>
            <person name="van Eijk R."/>
            <person name="Schleper C."/>
            <person name="Guy L."/>
            <person name="Ettema T.J."/>
        </authorList>
    </citation>
    <scope>NUCLEOTIDE SEQUENCE</scope>
</reference>
<dbReference type="Pfam" id="PF07799">
    <property type="entry name" value="DUF1643"/>
    <property type="match status" value="1"/>
</dbReference>
<name>A0A0F9J5H3_9ZZZZ</name>
<gene>
    <name evidence="1" type="ORF">LCGC14_1864430</name>
</gene>
<proteinExistence type="predicted"/>
<sequence>MNQAVDLSIPKGAIFSDDGKYRYVLWRVWHSNPILRLLIGLNPSTANEFKDDPTVTRDIKRSAKDGFGGFLRVNLYGFCSAYPEVLLGDGDFVGAENDEYIRLAVRMTQQTVCGWGSCQAVVSRAPEVLKMISEPYCLGINKDGQPKHPLYVSYDTPIIRYKGKVESE</sequence>
<dbReference type="AlphaFoldDB" id="A0A0F9J5H3"/>
<comment type="caution">
    <text evidence="1">The sequence shown here is derived from an EMBL/GenBank/DDBJ whole genome shotgun (WGS) entry which is preliminary data.</text>
</comment>
<dbReference type="EMBL" id="LAZR01018918">
    <property type="protein sequence ID" value="KKL94457.1"/>
    <property type="molecule type" value="Genomic_DNA"/>
</dbReference>